<dbReference type="Pfam" id="PF13639">
    <property type="entry name" value="zf-RING_2"/>
    <property type="match status" value="1"/>
</dbReference>
<feature type="region of interest" description="Disordered" evidence="5">
    <location>
        <begin position="270"/>
        <end position="308"/>
    </location>
</feature>
<evidence type="ECO:0000256" key="4">
    <source>
        <dbReference type="PROSITE-ProRule" id="PRU00175"/>
    </source>
</evidence>
<dbReference type="InterPro" id="IPR011016">
    <property type="entry name" value="Znf_RING-CH"/>
</dbReference>
<protein>
    <recommendedName>
        <fullName evidence="6">RING-type domain-containing protein</fullName>
    </recommendedName>
</protein>
<dbReference type="InterPro" id="IPR053238">
    <property type="entry name" value="RING-H2_zinc_finger"/>
</dbReference>
<keyword evidence="2 4" id="KW-0863">Zinc-finger</keyword>
<keyword evidence="1" id="KW-0479">Metal-binding</keyword>
<dbReference type="EMBL" id="JAAPAO010000003">
    <property type="protein sequence ID" value="KAF4678067.1"/>
    <property type="molecule type" value="Genomic_DNA"/>
</dbReference>
<evidence type="ECO:0000256" key="2">
    <source>
        <dbReference type="ARBA" id="ARBA00022771"/>
    </source>
</evidence>
<dbReference type="Gene3D" id="3.30.40.10">
    <property type="entry name" value="Zinc/RING finger domain, C3HC4 (zinc finger)"/>
    <property type="match status" value="1"/>
</dbReference>
<evidence type="ECO:0000256" key="5">
    <source>
        <dbReference type="SAM" id="MobiDB-lite"/>
    </source>
</evidence>
<keyword evidence="3" id="KW-0862">Zinc</keyword>
<keyword evidence="8" id="KW-1185">Reference proteome</keyword>
<feature type="region of interest" description="Disordered" evidence="5">
    <location>
        <begin position="54"/>
        <end position="78"/>
    </location>
</feature>
<evidence type="ECO:0000313" key="7">
    <source>
        <dbReference type="EMBL" id="KAF4678067.1"/>
    </source>
</evidence>
<organism evidence="7 8">
    <name type="scientific">Perkinsus chesapeaki</name>
    <name type="common">Clam parasite</name>
    <name type="synonym">Perkinsus andrewsi</name>
    <dbReference type="NCBI Taxonomy" id="330153"/>
    <lineage>
        <taxon>Eukaryota</taxon>
        <taxon>Sar</taxon>
        <taxon>Alveolata</taxon>
        <taxon>Perkinsozoa</taxon>
        <taxon>Perkinsea</taxon>
        <taxon>Perkinsida</taxon>
        <taxon>Perkinsidae</taxon>
        <taxon>Perkinsus</taxon>
    </lineage>
</organism>
<dbReference type="SMART" id="SM00184">
    <property type="entry name" value="RING"/>
    <property type="match status" value="1"/>
</dbReference>
<dbReference type="PANTHER" id="PTHR14155">
    <property type="entry name" value="RING FINGER DOMAIN-CONTAINING"/>
    <property type="match status" value="1"/>
</dbReference>
<dbReference type="InterPro" id="IPR013083">
    <property type="entry name" value="Znf_RING/FYVE/PHD"/>
</dbReference>
<name>A0A7J6N3C0_PERCH</name>
<feature type="domain" description="RING-type" evidence="6">
    <location>
        <begin position="171"/>
        <end position="214"/>
    </location>
</feature>
<dbReference type="InterPro" id="IPR001841">
    <property type="entry name" value="Znf_RING"/>
</dbReference>
<dbReference type="GO" id="GO:0008270">
    <property type="term" value="F:zinc ion binding"/>
    <property type="evidence" value="ECO:0007669"/>
    <property type="project" value="UniProtKB-KW"/>
</dbReference>
<dbReference type="SUPFAM" id="SSF57850">
    <property type="entry name" value="RING/U-box"/>
    <property type="match status" value="1"/>
</dbReference>
<dbReference type="PANTHER" id="PTHR14155:SF627">
    <property type="entry name" value="OS06G0192800 PROTEIN"/>
    <property type="match status" value="1"/>
</dbReference>
<evidence type="ECO:0000256" key="3">
    <source>
        <dbReference type="ARBA" id="ARBA00022833"/>
    </source>
</evidence>
<dbReference type="AlphaFoldDB" id="A0A7J6N3C0"/>
<evidence type="ECO:0000313" key="8">
    <source>
        <dbReference type="Proteomes" id="UP000591131"/>
    </source>
</evidence>
<reference evidence="7 8" key="1">
    <citation type="submission" date="2020-04" db="EMBL/GenBank/DDBJ databases">
        <title>Perkinsus chesapeaki whole genome sequence.</title>
        <authorList>
            <person name="Bogema D.R."/>
        </authorList>
    </citation>
    <scope>NUCLEOTIDE SEQUENCE [LARGE SCALE GENOMIC DNA]</scope>
    <source>
        <strain evidence="7">ATCC PRA-425</strain>
    </source>
</reference>
<evidence type="ECO:0000256" key="1">
    <source>
        <dbReference type="ARBA" id="ARBA00022723"/>
    </source>
</evidence>
<dbReference type="OrthoDB" id="8062037at2759"/>
<accession>A0A7J6N3C0</accession>
<comment type="caution">
    <text evidence="7">The sequence shown here is derived from an EMBL/GenBank/DDBJ whole genome shotgun (WGS) entry which is preliminary data.</text>
</comment>
<dbReference type="SMART" id="SM00744">
    <property type="entry name" value="RINGv"/>
    <property type="match status" value="1"/>
</dbReference>
<dbReference type="Proteomes" id="UP000591131">
    <property type="component" value="Unassembled WGS sequence"/>
</dbReference>
<evidence type="ECO:0000259" key="6">
    <source>
        <dbReference type="PROSITE" id="PS50089"/>
    </source>
</evidence>
<dbReference type="PROSITE" id="PS50089">
    <property type="entry name" value="ZF_RING_2"/>
    <property type="match status" value="1"/>
</dbReference>
<sequence length="417" mass="46460">MLPALLPPQSVFCHSCGARSDIPDYSEASSSSIACPACESAQTELSPYLPDTYITRRPSRDEVADAPPPGGRLSRRPSLIESEEHQAAVISLVRLYERGQIPDVRFIELLAEFSRDADDAPPVDARGGSERYVASAGMARFWRAGSLGLDDTPVCEALLERLEESKQAGFCTICSDSINERDKAIQLASGCGHFFHSDCIKHWFTKRNTCPTCRHEYPTDGVEFLRSIGCHEEAYELAVKALLQRQKALKDALEVLRYVHQELALASRRSSLSSGVPESDDFEFSHSYRRPNQFGEDDERSGSDCSSDDVYSSGADNWEHFRARSYPASPRTMNHYGLHRPQEISTLRIETPRFTGFVEHDNASLLSNESAFIATHSRSRSAGSALDRGRFNIMQYTVASVPFHSTAYSTKTRNKTI</sequence>
<proteinExistence type="predicted"/>
<gene>
    <name evidence="7" type="ORF">FOL47_005345</name>
</gene>